<name>K0KG80_WICCF</name>
<dbReference type="Proteomes" id="UP000009328">
    <property type="component" value="Unassembled WGS sequence"/>
</dbReference>
<dbReference type="EC" id="1.-.-.-" evidence="3"/>
<feature type="domain" description="TauD/TfdA-like" evidence="2">
    <location>
        <begin position="61"/>
        <end position="352"/>
    </location>
</feature>
<sequence>MTVDYIPPQKSYSNGKLSIDKLDLPEAHIIHGREFPVAYALNLNDHEYNRDEVEEFLTSLSQKGVITQLIENHGVFVLRDSVENSDESKAAEVASIIRHIEEGRNQVQFEQNGTLTTRDKKGFNLYTANKSPPESVILQHNEFSRFKRYPNSLVFSILEYTATGGETPLVHGGELYEKVAKELPQFLEKLSQTGLQFNNEIWYKDESERAYWNHEVTFGRNIKPEDDFETKKKKALKIAHEYISDNAWFDEDDNLLASSKTWPVKTFKDEPLLFSSIAAFSDKYTTDEPKIKYGDGTVFSKEDLNKYKKITEELEYKHNWKSGDIVFIHNYQVSHGKLPYKDGKRSTLVGMWDVQDHTKQPFKNFQVEKSDLESVNSNLEALKV</sequence>
<dbReference type="EMBL" id="CAIF01000109">
    <property type="protein sequence ID" value="CCH44165.1"/>
    <property type="molecule type" value="Genomic_DNA"/>
</dbReference>
<dbReference type="HOGENOM" id="CLU_044153_2_0_1"/>
<comment type="caution">
    <text evidence="3">The sequence shown here is derived from an EMBL/GenBank/DDBJ whole genome shotgun (WGS) entry which is preliminary data.</text>
</comment>
<dbReference type="Pfam" id="PF02668">
    <property type="entry name" value="TauD"/>
    <property type="match status" value="1"/>
</dbReference>
<accession>K0KG80</accession>
<dbReference type="InterPro" id="IPR050411">
    <property type="entry name" value="AlphaKG_dependent_hydroxylases"/>
</dbReference>
<dbReference type="SUPFAM" id="SSF51197">
    <property type="entry name" value="Clavaminate synthase-like"/>
    <property type="match status" value="1"/>
</dbReference>
<dbReference type="eggNOG" id="ENOG502QRUR">
    <property type="taxonomic scope" value="Eukaryota"/>
</dbReference>
<evidence type="ECO:0000313" key="3">
    <source>
        <dbReference type="EMBL" id="CCH44165.1"/>
    </source>
</evidence>
<evidence type="ECO:0000313" key="4">
    <source>
        <dbReference type="Proteomes" id="UP000009328"/>
    </source>
</evidence>
<proteinExistence type="predicted"/>
<organism evidence="3 4">
    <name type="scientific">Wickerhamomyces ciferrii (strain ATCC 14091 / BCRC 22168 / CBS 111 / JCM 3599 / NBRC 0793 / NRRL Y-1031 F-60-10)</name>
    <name type="common">Yeast</name>
    <name type="synonym">Pichia ciferrii</name>
    <dbReference type="NCBI Taxonomy" id="1206466"/>
    <lineage>
        <taxon>Eukaryota</taxon>
        <taxon>Fungi</taxon>
        <taxon>Dikarya</taxon>
        <taxon>Ascomycota</taxon>
        <taxon>Saccharomycotina</taxon>
        <taxon>Saccharomycetes</taxon>
        <taxon>Phaffomycetales</taxon>
        <taxon>Wickerhamomycetaceae</taxon>
        <taxon>Wickerhamomyces</taxon>
    </lineage>
</organism>
<evidence type="ECO:0000259" key="2">
    <source>
        <dbReference type="Pfam" id="PF02668"/>
    </source>
</evidence>
<dbReference type="Gene3D" id="3.60.130.10">
    <property type="entry name" value="Clavaminate synthase-like"/>
    <property type="match status" value="1"/>
</dbReference>
<dbReference type="InterPro" id="IPR042098">
    <property type="entry name" value="TauD-like_sf"/>
</dbReference>
<keyword evidence="1 3" id="KW-0560">Oxidoreductase</keyword>
<dbReference type="PANTHER" id="PTHR10696">
    <property type="entry name" value="GAMMA-BUTYROBETAINE HYDROXYLASE-RELATED"/>
    <property type="match status" value="1"/>
</dbReference>
<dbReference type="PANTHER" id="PTHR10696:SF21">
    <property type="entry name" value="TAUD_TFDA-LIKE DOMAIN-CONTAINING PROTEIN"/>
    <property type="match status" value="1"/>
</dbReference>
<reference evidence="3 4" key="1">
    <citation type="journal article" date="2012" name="Eukaryot. Cell">
        <title>Draft genome sequence of Wickerhamomyces ciferrii NRRL Y-1031 F-60-10.</title>
        <authorList>
            <person name="Schneider J."/>
            <person name="Andrea H."/>
            <person name="Blom J."/>
            <person name="Jaenicke S."/>
            <person name="Ruckert C."/>
            <person name="Schorsch C."/>
            <person name="Szczepanowski R."/>
            <person name="Farwick M."/>
            <person name="Goesmann A."/>
            <person name="Puhler A."/>
            <person name="Schaffer S."/>
            <person name="Tauch A."/>
            <person name="Kohler T."/>
            <person name="Brinkrolf K."/>
        </authorList>
    </citation>
    <scope>NUCLEOTIDE SEQUENCE [LARGE SCALE GENOMIC DNA]</scope>
    <source>
        <strain evidence="4">ATCC 14091 / BCRC 22168 / CBS 111 / JCM 3599 / NBRC 0793 / NRRL Y-1031 F-60-10</strain>
    </source>
</reference>
<dbReference type="STRING" id="1206466.K0KG80"/>
<dbReference type="AlphaFoldDB" id="K0KG80"/>
<gene>
    <name evidence="3" type="ORF">BN7_3723</name>
</gene>
<dbReference type="InParanoid" id="K0KG80"/>
<protein>
    <submittedName>
        <fullName evidence="3">Clavaminate synthase protein</fullName>
        <ecNumber evidence="3">1.-.-.-</ecNumber>
    </submittedName>
</protein>
<keyword evidence="4" id="KW-1185">Reference proteome</keyword>
<dbReference type="InterPro" id="IPR003819">
    <property type="entry name" value="TauD/TfdA-like"/>
</dbReference>
<dbReference type="GO" id="GO:0016491">
    <property type="term" value="F:oxidoreductase activity"/>
    <property type="evidence" value="ECO:0007669"/>
    <property type="project" value="UniProtKB-KW"/>
</dbReference>
<evidence type="ECO:0000256" key="1">
    <source>
        <dbReference type="ARBA" id="ARBA00023002"/>
    </source>
</evidence>